<protein>
    <submittedName>
        <fullName evidence="1">BPI fold containing family A member 3</fullName>
    </submittedName>
</protein>
<dbReference type="Proteomes" id="UP000593571">
    <property type="component" value="Unassembled WGS sequence"/>
</dbReference>
<dbReference type="PANTHER" id="PTHR47736:SF1">
    <property type="entry name" value="BPI FOLD-CONTAINING FAMILY A MEMBER 3"/>
    <property type="match status" value="1"/>
</dbReference>
<name>A0A7J8DF94_ROUAE</name>
<dbReference type="AlphaFoldDB" id="A0A7J8DF94"/>
<dbReference type="InterPro" id="IPR017943">
    <property type="entry name" value="Bactericidal_perm-incr_a/b_dom"/>
</dbReference>
<evidence type="ECO:0000313" key="2">
    <source>
        <dbReference type="Proteomes" id="UP000593571"/>
    </source>
</evidence>
<accession>A0A7J8DF94</accession>
<gene>
    <name evidence="1" type="ORF">HJG63_001547</name>
</gene>
<dbReference type="EMBL" id="JACASE010000012">
    <property type="protein sequence ID" value="KAF6421770.1"/>
    <property type="molecule type" value="Genomic_DNA"/>
</dbReference>
<reference evidence="1 2" key="1">
    <citation type="journal article" date="2020" name="Nature">
        <title>Six reference-quality genomes reveal evolution of bat adaptations.</title>
        <authorList>
            <person name="Jebb D."/>
            <person name="Huang Z."/>
            <person name="Pippel M."/>
            <person name="Hughes G.M."/>
            <person name="Lavrichenko K."/>
            <person name="Devanna P."/>
            <person name="Winkler S."/>
            <person name="Jermiin L.S."/>
            <person name="Skirmuntt E.C."/>
            <person name="Katzourakis A."/>
            <person name="Burkitt-Gray L."/>
            <person name="Ray D.A."/>
            <person name="Sullivan K.A.M."/>
            <person name="Roscito J.G."/>
            <person name="Kirilenko B.M."/>
            <person name="Davalos L.M."/>
            <person name="Corthals A.P."/>
            <person name="Power M.L."/>
            <person name="Jones G."/>
            <person name="Ransome R.D."/>
            <person name="Dechmann D.K.N."/>
            <person name="Locatelli A.G."/>
            <person name="Puechmaille S.J."/>
            <person name="Fedrigo O."/>
            <person name="Jarvis E.D."/>
            <person name="Hiller M."/>
            <person name="Vernes S.C."/>
            <person name="Myers E.W."/>
            <person name="Teeling E.C."/>
        </authorList>
    </citation>
    <scope>NUCLEOTIDE SEQUENCE [LARGE SCALE GENOMIC DNA]</scope>
    <source>
        <strain evidence="1">MRouAeg1</strain>
        <tissue evidence="1">Muscle</tissue>
    </source>
</reference>
<dbReference type="GO" id="GO:0008289">
    <property type="term" value="F:lipid binding"/>
    <property type="evidence" value="ECO:0007669"/>
    <property type="project" value="InterPro"/>
</dbReference>
<dbReference type="PANTHER" id="PTHR47736">
    <property type="entry name" value="BPI FOLD-CONTAINING FAMILY A MEMBER 3"/>
    <property type="match status" value="1"/>
</dbReference>
<keyword evidence="2" id="KW-1185">Reference proteome</keyword>
<dbReference type="SUPFAM" id="SSF55394">
    <property type="entry name" value="Bactericidal permeability-increasing protein, BPI"/>
    <property type="match status" value="1"/>
</dbReference>
<dbReference type="Gene3D" id="3.15.10.10">
    <property type="entry name" value="Bactericidal permeability-increasing protein, domain 1"/>
    <property type="match status" value="1"/>
</dbReference>
<sequence>MADGPRDSGLANRQQELPAATRSINVSDIQLVCSGIQMCFHKEWFSANISLEFNVDIRLDIPPKMKRFLYNFRDNLGKVIPHLVESQVCPLISEILRQLDVKLLKSLMEQADAHELDQL</sequence>
<dbReference type="InterPro" id="IPR032946">
    <property type="entry name" value="Bpifa3"/>
</dbReference>
<organism evidence="1 2">
    <name type="scientific">Rousettus aegyptiacus</name>
    <name type="common">Egyptian fruit bat</name>
    <name type="synonym">Pteropus aegyptiacus</name>
    <dbReference type="NCBI Taxonomy" id="9407"/>
    <lineage>
        <taxon>Eukaryota</taxon>
        <taxon>Metazoa</taxon>
        <taxon>Chordata</taxon>
        <taxon>Craniata</taxon>
        <taxon>Vertebrata</taxon>
        <taxon>Euteleostomi</taxon>
        <taxon>Mammalia</taxon>
        <taxon>Eutheria</taxon>
        <taxon>Laurasiatheria</taxon>
        <taxon>Chiroptera</taxon>
        <taxon>Yinpterochiroptera</taxon>
        <taxon>Pteropodoidea</taxon>
        <taxon>Pteropodidae</taxon>
        <taxon>Rousettinae</taxon>
        <taxon>Rousettus</taxon>
    </lineage>
</organism>
<comment type="caution">
    <text evidence="1">The sequence shown here is derived from an EMBL/GenBank/DDBJ whole genome shotgun (WGS) entry which is preliminary data.</text>
</comment>
<evidence type="ECO:0000313" key="1">
    <source>
        <dbReference type="EMBL" id="KAF6421770.1"/>
    </source>
</evidence>
<proteinExistence type="predicted"/>